<dbReference type="Proteomes" id="UP001642484">
    <property type="component" value="Unassembled WGS sequence"/>
</dbReference>
<organism evidence="2 3">
    <name type="scientific">Durusdinium trenchii</name>
    <dbReference type="NCBI Taxonomy" id="1381693"/>
    <lineage>
        <taxon>Eukaryota</taxon>
        <taxon>Sar</taxon>
        <taxon>Alveolata</taxon>
        <taxon>Dinophyceae</taxon>
        <taxon>Suessiales</taxon>
        <taxon>Symbiodiniaceae</taxon>
        <taxon>Durusdinium</taxon>
    </lineage>
</organism>
<evidence type="ECO:0000313" key="3">
    <source>
        <dbReference type="Proteomes" id="UP001642484"/>
    </source>
</evidence>
<reference evidence="2 3" key="1">
    <citation type="submission" date="2024-02" db="EMBL/GenBank/DDBJ databases">
        <authorList>
            <person name="Chen Y."/>
            <person name="Shah S."/>
            <person name="Dougan E. K."/>
            <person name="Thang M."/>
            <person name="Chan C."/>
        </authorList>
    </citation>
    <scope>NUCLEOTIDE SEQUENCE [LARGE SCALE GENOMIC DNA]</scope>
</reference>
<name>A0ABP0NKW0_9DINO</name>
<comment type="caution">
    <text evidence="2">The sequence shown here is derived from an EMBL/GenBank/DDBJ whole genome shotgun (WGS) entry which is preliminary data.</text>
</comment>
<feature type="region of interest" description="Disordered" evidence="1">
    <location>
        <begin position="238"/>
        <end position="313"/>
    </location>
</feature>
<evidence type="ECO:0000256" key="1">
    <source>
        <dbReference type="SAM" id="MobiDB-lite"/>
    </source>
</evidence>
<accession>A0ABP0NKW0</accession>
<evidence type="ECO:0000313" key="2">
    <source>
        <dbReference type="EMBL" id="CAK9064423.1"/>
    </source>
</evidence>
<dbReference type="EMBL" id="CAXAMN010021915">
    <property type="protein sequence ID" value="CAK9064423.1"/>
    <property type="molecule type" value="Genomic_DNA"/>
</dbReference>
<feature type="region of interest" description="Disordered" evidence="1">
    <location>
        <begin position="1"/>
        <end position="26"/>
    </location>
</feature>
<protein>
    <submittedName>
        <fullName evidence="2">Uncharacterized protein</fullName>
    </submittedName>
</protein>
<feature type="compositionally biased region" description="Low complexity" evidence="1">
    <location>
        <begin position="255"/>
        <end position="283"/>
    </location>
</feature>
<gene>
    <name evidence="2" type="ORF">CCMP2556_LOCUS31653</name>
</gene>
<proteinExistence type="predicted"/>
<sequence length="408" mass="43590">MGKPRNSGKGATKGRKGGKAPDPGQRLPKFLLAPYVDDVGCPFYCRGQEEDQVLKPSTIAAGATSQNSEWASRLGIALSEASGVAEMGAATMEELFGEAVDINKMLSAMGVVELQKLLDSSEGAKYLAACTHLNKLNEAERDDDSVKEAVAAWLAWWTEDAAKKAKAFRKLARVAGRLYLWSVDSLEQLAFAGHPVAYAKAMKAAITEESLEAVKRWQKDPQSEGKLLKALRATYDAQVQGKKKRKTRRGLAEESGSASHAAAAANTQGSTTGTGSTDSSSGSEPDQAKRRRTAPSPLESLPDESGGSVAEAQAAQETALAGWQLSEIQSSSEAWAEFAAALRAKTATEEAFKTHLALLPVSVRAAFNLKLSKMPKGEIVEKLLTRIELIHATGLSFWKAQQEGRAGE</sequence>
<keyword evidence="3" id="KW-1185">Reference proteome</keyword>